<proteinExistence type="predicted"/>
<accession>A0ABV3U825</accession>
<gene>
    <name evidence="1" type="ORF">AB4876_09485</name>
</gene>
<dbReference type="Proteomes" id="UP001557485">
    <property type="component" value="Unassembled WGS sequence"/>
</dbReference>
<evidence type="ECO:0000313" key="1">
    <source>
        <dbReference type="EMBL" id="MEX1669144.1"/>
    </source>
</evidence>
<keyword evidence="2" id="KW-1185">Reference proteome</keyword>
<dbReference type="RefSeq" id="WP_368381415.1">
    <property type="nucleotide sequence ID" value="NZ_JBFRYA010000007.1"/>
</dbReference>
<evidence type="ECO:0008006" key="3">
    <source>
        <dbReference type="Google" id="ProtNLM"/>
    </source>
</evidence>
<comment type="caution">
    <text evidence="1">The sequence shown here is derived from an EMBL/GenBank/DDBJ whole genome shotgun (WGS) entry which is preliminary data.</text>
</comment>
<name>A0ABV3U825_9GAMM</name>
<reference evidence="1 2" key="1">
    <citation type="journal article" date="2011" name="Int. J. Syst. Evol. Microbiol.">
        <title>Zhongshania antarctica gen. nov., sp. nov. and Zhongshania guokunii sp. nov., gammaproteobacteria respectively isolated from coastal attached (fast) ice and surface seawater of the Antarctic.</title>
        <authorList>
            <person name="Li H.J."/>
            <person name="Zhang X.Y."/>
            <person name="Chen C.X."/>
            <person name="Zhang Y.J."/>
            <person name="Gao Z.M."/>
            <person name="Yu Y."/>
            <person name="Chen X.L."/>
            <person name="Chen B."/>
            <person name="Zhang Y.Z."/>
        </authorList>
    </citation>
    <scope>NUCLEOTIDE SEQUENCE [LARGE SCALE GENOMIC DNA]</scope>
    <source>
        <strain evidence="1 2">ZS6-22T</strain>
    </source>
</reference>
<evidence type="ECO:0000313" key="2">
    <source>
        <dbReference type="Proteomes" id="UP001557485"/>
    </source>
</evidence>
<protein>
    <recommendedName>
        <fullName evidence="3">HK97 gp10 family phage protein</fullName>
    </recommendedName>
</protein>
<dbReference type="EMBL" id="JBFRYA010000007">
    <property type="protein sequence ID" value="MEX1669144.1"/>
    <property type="molecule type" value="Genomic_DNA"/>
</dbReference>
<sequence length="156" mass="17034">MTGKQTEGFDELDKMFKELGAAASGKALRQSVTFAVTPIVKEARANAPQGDDAHRTYKGRLVGPGFLSRNIGKKSFLSKSKNFASASVRPAGEAWYGALFSSAVSKPLKTKNGSRSFPTDDFLADAFDSKKDEAINRFYDAIGKYLDKALQKTRKK</sequence>
<organism evidence="1 2">
    <name type="scientific">Zhongshania guokunii</name>
    <dbReference type="NCBI Taxonomy" id="641783"/>
    <lineage>
        <taxon>Bacteria</taxon>
        <taxon>Pseudomonadati</taxon>
        <taxon>Pseudomonadota</taxon>
        <taxon>Gammaproteobacteria</taxon>
        <taxon>Cellvibrionales</taxon>
        <taxon>Spongiibacteraceae</taxon>
        <taxon>Zhongshania</taxon>
    </lineage>
</organism>